<keyword evidence="2" id="KW-0812">Transmembrane</keyword>
<feature type="transmembrane region" description="Helical" evidence="2">
    <location>
        <begin position="2220"/>
        <end position="2240"/>
    </location>
</feature>
<organism evidence="3 4">
    <name type="scientific">Adhaeretor mobilis</name>
    <dbReference type="NCBI Taxonomy" id="1930276"/>
    <lineage>
        <taxon>Bacteria</taxon>
        <taxon>Pseudomonadati</taxon>
        <taxon>Planctomycetota</taxon>
        <taxon>Planctomycetia</taxon>
        <taxon>Pirellulales</taxon>
        <taxon>Lacipirellulaceae</taxon>
        <taxon>Adhaeretor</taxon>
    </lineage>
</organism>
<accession>A0A517MRF2</accession>
<evidence type="ECO:0000313" key="3">
    <source>
        <dbReference type="EMBL" id="QDS97377.1"/>
    </source>
</evidence>
<feature type="region of interest" description="Disordered" evidence="1">
    <location>
        <begin position="748"/>
        <end position="779"/>
    </location>
</feature>
<name>A0A517MRF2_9BACT</name>
<feature type="compositionally biased region" description="Polar residues" evidence="1">
    <location>
        <begin position="751"/>
        <end position="772"/>
    </location>
</feature>
<gene>
    <name evidence="3" type="ORF">HG15A2_06380</name>
</gene>
<feature type="transmembrane region" description="Helical" evidence="2">
    <location>
        <begin position="1067"/>
        <end position="1085"/>
    </location>
</feature>
<evidence type="ECO:0000256" key="1">
    <source>
        <dbReference type="SAM" id="MobiDB-lite"/>
    </source>
</evidence>
<feature type="transmembrane region" description="Helical" evidence="2">
    <location>
        <begin position="2179"/>
        <end position="2199"/>
    </location>
</feature>
<keyword evidence="2" id="KW-0472">Membrane</keyword>
<dbReference type="RefSeq" id="WP_145057705.1">
    <property type="nucleotide sequence ID" value="NZ_CP036263.1"/>
</dbReference>
<dbReference type="KEGG" id="amob:HG15A2_06380"/>
<evidence type="ECO:0000313" key="4">
    <source>
        <dbReference type="Proteomes" id="UP000319852"/>
    </source>
</evidence>
<protein>
    <submittedName>
        <fullName evidence="3">Uncharacterized protein</fullName>
    </submittedName>
</protein>
<proteinExistence type="predicted"/>
<sequence length="2285" mass="252719">MSRIADTLETAKRFLWAALGSALICLLCVEITWAELSESTSSAEDVEQSLEFRKIFVPESRLEAWPTNNERLLPMDLKAFEELAQSLDDRREKERTESAQFESAVHTAFWTPEEGFTGTSLVTVKRYSDTPQLLALENVGIVLLSARWHGAPEDPPQLALWKQPNRDTLIYGLLANRSGPIELHWKQLPEKQLSTGIVYRFKLSGAARQSLQLSLPGGYEPKLSSAAEQVAPVSQEDGQQRWEFQLAGGAVQRLTIAPGDLAERGSVHTQLRVTQKEDYQLESRGLTYTTTLLLDEASLVNSVVLQRSELLDLFEIAVDGQPATWRWLSPKEERLVIDLPQQASRYEVKVIGSARLVKDRGWRLPVLRPEAQVWSQGTCRLHVDRHLVLQSMKPSGFRLVNTSGIDSELPSDEIYELLAAAEQSRLEVTLSSRPQQLSLEKTTLVKLGERSSTSRITLTLDSKYANTFQLMGEILSGWQIEAVQAENPSDLAHWHVTTSEDHELLHLQLHRSPSPNKPVRLIVDARRAPAAAQLPAALGEFDWLSLGDAKLTQEWLAVQTLPEVVARLSSQSTEALVPKEQYELEDFGLNQLSQRLLVIDLTHLSRDIQIVAATQAPEFDAQGFVRVATNSTGMDYEVELACQPAQGGVQALVVDSSVMLPPKAQWMLGSEKESLPVEVSERSSNGLAGSYLVKLPQLQLDPFTLRVKYRRVFDISTAESEHPIDGFFLPEATQWQAWALIDVKHDVPSDDAQNNDTRSNGTYSIDQRGSTPVTPPWGLSQRSFHSRHVSELLGCFRFDIDQPLSVSKSPAIIYMPTRKQSNKTQGNSGIDCAQATVTTTHSESGLVRGTVLYELFPLGDSPTSDSLSFELARNTKLHSAEYDGKPIAVDEVSLPSTKSSTFYRIAVSVSKHGILKLHYAAQAEKLSSGEEISAHAPTPSFTVAQGRWNLWLPEGFSIAKAHRKDTFYASKHSSPISQELTIAERLFGPLARSGISRRFDPFAGDSNIRQLRTIDPMEAYPVSVNPSTKLATRAGDQVSLGGWRLHERKFTETPLPVKISLLLHQRGLWLAVWLVSTVLACISLGRWLRYVIIALGIVSLLCLVLPEDAIALPQACFLGCLTGMVLCGIFRLSLAKSSMPEPPVPELRGTRATVVASLLLGCSMCLTPESVFAKEALPTVLIPVEPTTQEPTGEVYLPTNLLREMQRAVELQKSDGASWVMLAARHLVSLDQVSANQPVEGRESVLAFRIQTFAPEVAVQLPLDEREAIWLGKKHTLNGRPLPVSWSKSSAGCELQIPEQGVYEVRLYFTPLVKREDGRAMLNLTVPPLTGTQLELTTSGELPELQIEGGIERPIDFSPERAEQLPARYVLGATNELAISWKPVASQASEALRVEQLEWLTVDKDQITGKVKLRLTGDELPEELHLAHPSAMELTTATDGNGGQLITKPHASGSVLPLPAGLSLPLEIDLNFQISRPVVGNIHFPYFYVNDAVRVRRLFAATISSDLEFQEVQRSKLRSLSAAEFASLWGDQARLPTLAYVLLSRTPEWTLQVSPADELVVASQRLDLHCRSVRADLNYQATIANSDGLFSLRLSVPESLTIDELSLVNGQLRKIPLRWTRPEAAVVEIFTARRLSASCELQLQGSLSYEPSPQLLLPRISLIGAEQSPLTLRVTRSFDVNVELLGVPVERESSSVGLIQKTETPALPVVELELTRSAYPEAKLRVAPVEANFNASTATVLVSETAVDFVLSLETNSGRLERFSFLAPAEWQHQDSSDESYLLYDRSTDADGRHRLEFLLTTPLDADRRTVLRIPGKLTPAGNHPLRVPDIKLLSAHTQAHYVVVPSKLNDVLVDWQIRGLHHERIPAPLDGMIPEISHGQSLRAVLQNPLVEQRVFPEAMRHAAIRFAENSGVLDEHGNWAATTRFVLQPARATSCTLKMPPRSKLLALELAGRRSLPQLTKEGTAVLNFGPPYLPLEISITYQQSAGKAFSAKDLRAPQLVMAGRTLPINKMQWHVAANDPSLVFSRTTDHLNKQVVGSIDSKTYRMNGVKARLATLADATPLALQLHPWEARGWFAPWKAKISRSLDTSAMAEGSNIAADLSAAGGASPTGGDWENWEMLQQVLEEKESPEQKPLSTERATSQFLDSRDASGINYYFQTQNGNQLKLRDTSSLPSWSKWLAAAALVLIGLIAVRKAPNLRQRFQRETATWGPVTQSLATLSPVSPTTGLLVGLFWWWLLSPSWLGLVVSAIAAASLIRQLFVRRRRIRRPTSGSTIHQPASP</sequence>
<feature type="transmembrane region" description="Helical" evidence="2">
    <location>
        <begin position="1090"/>
        <end position="1106"/>
    </location>
</feature>
<dbReference type="EMBL" id="CP036263">
    <property type="protein sequence ID" value="QDS97377.1"/>
    <property type="molecule type" value="Genomic_DNA"/>
</dbReference>
<keyword evidence="4" id="KW-1185">Reference proteome</keyword>
<feature type="transmembrane region" description="Helical" evidence="2">
    <location>
        <begin position="2246"/>
        <end position="2264"/>
    </location>
</feature>
<evidence type="ECO:0000256" key="2">
    <source>
        <dbReference type="SAM" id="Phobius"/>
    </source>
</evidence>
<keyword evidence="2" id="KW-1133">Transmembrane helix</keyword>
<dbReference type="OrthoDB" id="220177at2"/>
<dbReference type="Proteomes" id="UP000319852">
    <property type="component" value="Chromosome"/>
</dbReference>
<reference evidence="3 4" key="1">
    <citation type="submission" date="2019-02" db="EMBL/GenBank/DDBJ databases">
        <title>Deep-cultivation of Planctomycetes and their phenomic and genomic characterization uncovers novel biology.</title>
        <authorList>
            <person name="Wiegand S."/>
            <person name="Jogler M."/>
            <person name="Boedeker C."/>
            <person name="Pinto D."/>
            <person name="Vollmers J."/>
            <person name="Rivas-Marin E."/>
            <person name="Kohn T."/>
            <person name="Peeters S.H."/>
            <person name="Heuer A."/>
            <person name="Rast P."/>
            <person name="Oberbeckmann S."/>
            <person name="Bunk B."/>
            <person name="Jeske O."/>
            <person name="Meyerdierks A."/>
            <person name="Storesund J.E."/>
            <person name="Kallscheuer N."/>
            <person name="Luecker S."/>
            <person name="Lage O.M."/>
            <person name="Pohl T."/>
            <person name="Merkel B.J."/>
            <person name="Hornburger P."/>
            <person name="Mueller R.-W."/>
            <person name="Bruemmer F."/>
            <person name="Labrenz M."/>
            <person name="Spormann A.M."/>
            <person name="Op den Camp H."/>
            <person name="Overmann J."/>
            <person name="Amann R."/>
            <person name="Jetten M.S.M."/>
            <person name="Mascher T."/>
            <person name="Medema M.H."/>
            <person name="Devos D.P."/>
            <person name="Kaster A.-K."/>
            <person name="Ovreas L."/>
            <person name="Rohde M."/>
            <person name="Galperin M.Y."/>
            <person name="Jogler C."/>
        </authorList>
    </citation>
    <scope>NUCLEOTIDE SEQUENCE [LARGE SCALE GENOMIC DNA]</scope>
    <source>
        <strain evidence="3 4">HG15A2</strain>
    </source>
</reference>